<dbReference type="GO" id="GO:0006740">
    <property type="term" value="P:NADPH regeneration"/>
    <property type="evidence" value="ECO:0007669"/>
    <property type="project" value="TreeGrafter"/>
</dbReference>
<dbReference type="GO" id="GO:0005886">
    <property type="term" value="C:plasma membrane"/>
    <property type="evidence" value="ECO:0007669"/>
    <property type="project" value="TreeGrafter"/>
</dbReference>
<dbReference type="InterPro" id="IPR036291">
    <property type="entry name" value="NAD(P)-bd_dom_sf"/>
</dbReference>
<keyword evidence="4" id="KW-0547">Nucleotide-binding</keyword>
<feature type="domain" description="Alanine dehydrogenase/pyridine nucleotide transhydrogenase N-terminal" evidence="10">
    <location>
        <begin position="4"/>
        <end position="137"/>
    </location>
</feature>
<dbReference type="EMBL" id="JACHBS010000001">
    <property type="protein sequence ID" value="MBB5618433.1"/>
    <property type="molecule type" value="Genomic_DNA"/>
</dbReference>
<dbReference type="PANTHER" id="PTHR10160">
    <property type="entry name" value="NAD(P) TRANSHYDROGENASE"/>
    <property type="match status" value="1"/>
</dbReference>
<dbReference type="Proteomes" id="UP000552883">
    <property type="component" value="Unassembled WGS sequence"/>
</dbReference>
<evidence type="ECO:0000256" key="2">
    <source>
        <dbReference type="ARBA" id="ARBA00005689"/>
    </source>
</evidence>
<keyword evidence="5" id="KW-0521">NADP</keyword>
<dbReference type="OrthoDB" id="9804592at2"/>
<comment type="function">
    <text evidence="1">The transhydrogenation between NADH and NADP is coupled to respiration and ATP hydrolysis and functions as a proton pump across the membrane.</text>
</comment>
<keyword evidence="12" id="KW-1185">Reference proteome</keyword>
<proteinExistence type="inferred from homology"/>
<dbReference type="Pfam" id="PF05222">
    <property type="entry name" value="AlaDh_PNT_N"/>
    <property type="match status" value="1"/>
</dbReference>
<dbReference type="PANTHER" id="PTHR10160:SF19">
    <property type="entry name" value="PROTON-TRANSLOCATING NAD(P)(+) TRANSHYDROGENASE"/>
    <property type="match status" value="1"/>
</dbReference>
<dbReference type="SMART" id="SM01002">
    <property type="entry name" value="AlaDh_PNT_C"/>
    <property type="match status" value="1"/>
</dbReference>
<evidence type="ECO:0000313" key="12">
    <source>
        <dbReference type="Proteomes" id="UP000552883"/>
    </source>
</evidence>
<dbReference type="GO" id="GO:0008750">
    <property type="term" value="F:proton-translocating NAD(P)+ transhydrogenase activity"/>
    <property type="evidence" value="ECO:0007669"/>
    <property type="project" value="UniProtKB-EC"/>
</dbReference>
<dbReference type="InterPro" id="IPR007886">
    <property type="entry name" value="AlaDH/PNT_N"/>
</dbReference>
<evidence type="ECO:0000259" key="10">
    <source>
        <dbReference type="SMART" id="SM01003"/>
    </source>
</evidence>
<evidence type="ECO:0000259" key="9">
    <source>
        <dbReference type="SMART" id="SM01002"/>
    </source>
</evidence>
<dbReference type="Pfam" id="PF01262">
    <property type="entry name" value="AlaDh_PNT_C"/>
    <property type="match status" value="1"/>
</dbReference>
<dbReference type="SMART" id="SM01003">
    <property type="entry name" value="AlaDh_PNT_N"/>
    <property type="match status" value="1"/>
</dbReference>
<dbReference type="NCBIfam" id="NF006942">
    <property type="entry name" value="PRK09424.1"/>
    <property type="match status" value="1"/>
</dbReference>
<dbReference type="Gene3D" id="3.40.50.720">
    <property type="entry name" value="NAD(P)-binding Rossmann-like Domain"/>
    <property type="match status" value="2"/>
</dbReference>
<evidence type="ECO:0000256" key="3">
    <source>
        <dbReference type="ARBA" id="ARBA00012943"/>
    </source>
</evidence>
<evidence type="ECO:0000256" key="6">
    <source>
        <dbReference type="ARBA" id="ARBA00022967"/>
    </source>
</evidence>
<dbReference type="AlphaFoldDB" id="A0A840X7A6"/>
<gene>
    <name evidence="11" type="ORF">BJ959_001929</name>
</gene>
<dbReference type="SUPFAM" id="SSF52283">
    <property type="entry name" value="Formate/glycerate dehydrogenase catalytic domain-like"/>
    <property type="match status" value="1"/>
</dbReference>
<evidence type="ECO:0000256" key="4">
    <source>
        <dbReference type="ARBA" id="ARBA00022741"/>
    </source>
</evidence>
<keyword evidence="6" id="KW-1278">Translocase</keyword>
<comment type="caution">
    <text evidence="11">The sequence shown here is derived from an EMBL/GenBank/DDBJ whole genome shotgun (WGS) entry which is preliminary data.</text>
</comment>
<reference evidence="11 12" key="1">
    <citation type="submission" date="2020-08" db="EMBL/GenBank/DDBJ databases">
        <title>Sequencing the genomes of 1000 actinobacteria strains.</title>
        <authorList>
            <person name="Klenk H.-P."/>
        </authorList>
    </citation>
    <scope>NUCLEOTIDE SEQUENCE [LARGE SCALE GENOMIC DNA]</scope>
    <source>
        <strain evidence="11 12">DSM 23889</strain>
    </source>
</reference>
<comment type="similarity">
    <text evidence="2">Belongs to the AlaDH/PNT family.</text>
</comment>
<name>A0A840X7A6_9MICO</name>
<dbReference type="SUPFAM" id="SSF51735">
    <property type="entry name" value="NAD(P)-binding Rossmann-fold domains"/>
    <property type="match status" value="1"/>
</dbReference>
<dbReference type="RefSeq" id="WP_153981526.1">
    <property type="nucleotide sequence ID" value="NZ_BAAANZ010000002.1"/>
</dbReference>
<feature type="domain" description="Alanine dehydrogenase/pyridine nucleotide transhydrogenase NAD(H)-binding" evidence="9">
    <location>
        <begin position="146"/>
        <end position="314"/>
    </location>
</feature>
<sequence length="383" mass="39243">MKIAIRREPIEGERRVAATPAAVAQYVAAGYAVTVQKGAGVAAGYPDSAYAEAGAELAASIPLSKVDVLAHVRPLDRETIAKLPKGAITVGFASPASELDAVKALADRGVTAFSLELIPRISRAQSMDALTSQALVAGYRCVLEASMRFPRFLPLFMTAAGTIPPARVLVLGAGVAGLQAIATAKRLGAKVSAYDVRSASADEVQSMGGTFIHLDLDAAADAAGGYAKELAADRADRQRELLAPYVADADIIITTAAIPGRPAPRLVTASMVKGMAAGSIIVDLAAETGGNVEGATPGEDVQVPVDGGHVTIVGMKDAASTMPYDASRLLGQNIANLVALMTRDGALVPDFDDEVVAGACLTHEGAVRHEPTAAALADRKGGK</sequence>
<dbReference type="CDD" id="cd05304">
    <property type="entry name" value="Rubrum_tdh"/>
    <property type="match status" value="1"/>
</dbReference>
<keyword evidence="11" id="KW-0560">Oxidoreductase</keyword>
<dbReference type="EC" id="7.1.1.1" evidence="3"/>
<evidence type="ECO:0000256" key="1">
    <source>
        <dbReference type="ARBA" id="ARBA00003943"/>
    </source>
</evidence>
<evidence type="ECO:0000256" key="5">
    <source>
        <dbReference type="ARBA" id="ARBA00022857"/>
    </source>
</evidence>
<evidence type="ECO:0000256" key="8">
    <source>
        <dbReference type="ARBA" id="ARBA00048202"/>
    </source>
</evidence>
<comment type="catalytic activity">
    <reaction evidence="8">
        <text>NAD(+) + NADPH + H(+)(in) = NADH + NADP(+) + H(+)(out)</text>
        <dbReference type="Rhea" id="RHEA:47992"/>
        <dbReference type="ChEBI" id="CHEBI:15378"/>
        <dbReference type="ChEBI" id="CHEBI:57540"/>
        <dbReference type="ChEBI" id="CHEBI:57783"/>
        <dbReference type="ChEBI" id="CHEBI:57945"/>
        <dbReference type="ChEBI" id="CHEBI:58349"/>
        <dbReference type="EC" id="7.1.1.1"/>
    </reaction>
</comment>
<dbReference type="InterPro" id="IPR007698">
    <property type="entry name" value="AlaDH/PNT_NAD(H)-bd"/>
</dbReference>
<evidence type="ECO:0000313" key="11">
    <source>
        <dbReference type="EMBL" id="MBB5618433.1"/>
    </source>
</evidence>
<dbReference type="GO" id="GO:0016491">
    <property type="term" value="F:oxidoreductase activity"/>
    <property type="evidence" value="ECO:0007669"/>
    <property type="project" value="UniProtKB-KW"/>
</dbReference>
<keyword evidence="7" id="KW-0520">NAD</keyword>
<protein>
    <recommendedName>
        <fullName evidence="3">proton-translocating NAD(P)(+) transhydrogenase</fullName>
        <ecNumber evidence="3">7.1.1.1</ecNumber>
    </recommendedName>
</protein>
<dbReference type="GO" id="GO:0050661">
    <property type="term" value="F:NADP binding"/>
    <property type="evidence" value="ECO:0007669"/>
    <property type="project" value="TreeGrafter"/>
</dbReference>
<organism evidence="11 12">
    <name type="scientific">Microcella frigidaquae</name>
    <dbReference type="NCBI Taxonomy" id="424758"/>
    <lineage>
        <taxon>Bacteria</taxon>
        <taxon>Bacillati</taxon>
        <taxon>Actinomycetota</taxon>
        <taxon>Actinomycetes</taxon>
        <taxon>Micrococcales</taxon>
        <taxon>Microbacteriaceae</taxon>
        <taxon>Microcella</taxon>
    </lineage>
</organism>
<accession>A0A840X7A6</accession>
<evidence type="ECO:0000256" key="7">
    <source>
        <dbReference type="ARBA" id="ARBA00023027"/>
    </source>
</evidence>
<dbReference type="InterPro" id="IPR008143">
    <property type="entry name" value="Ala_DH/PNT_CS2"/>
</dbReference>
<dbReference type="PROSITE" id="PS00837">
    <property type="entry name" value="ALADH_PNT_2"/>
    <property type="match status" value="1"/>
</dbReference>